<protein>
    <recommendedName>
        <fullName evidence="2">Bet v I/Major latex protein domain-containing protein</fullName>
    </recommendedName>
</protein>
<evidence type="ECO:0000313" key="4">
    <source>
        <dbReference type="Proteomes" id="UP000886595"/>
    </source>
</evidence>
<proteinExistence type="predicted"/>
<feature type="transmembrane region" description="Helical" evidence="1">
    <location>
        <begin position="46"/>
        <end position="64"/>
    </location>
</feature>
<dbReference type="SMART" id="SM01037">
    <property type="entry name" value="Bet_v_1"/>
    <property type="match status" value="1"/>
</dbReference>
<feature type="domain" description="Bet v I/Major latex protein" evidence="2">
    <location>
        <begin position="1"/>
        <end position="164"/>
    </location>
</feature>
<keyword evidence="1" id="KW-1133">Transmembrane helix</keyword>
<sequence>MVKEEVEVDVEIKSPANKFHMFVGRLQHVPKATRYIQGYDLLEGDWGMFVFVLLFFDLNAKIFFLKMVKTCFGVDGETRVSKDRIEAMDFEKKVIQWRVLEGPLKTEYNSLLKTMKVSPNHGGPGSTVKWNVKYERIDENVAHPERLLQFLVEVTKQIQKMFKI</sequence>
<keyword evidence="4" id="KW-1185">Reference proteome</keyword>
<dbReference type="InterPro" id="IPR051761">
    <property type="entry name" value="MLP-like_ligand-binding"/>
</dbReference>
<organism evidence="3 4">
    <name type="scientific">Brassica carinata</name>
    <name type="common">Ethiopian mustard</name>
    <name type="synonym">Abyssinian cabbage</name>
    <dbReference type="NCBI Taxonomy" id="52824"/>
    <lineage>
        <taxon>Eukaryota</taxon>
        <taxon>Viridiplantae</taxon>
        <taxon>Streptophyta</taxon>
        <taxon>Embryophyta</taxon>
        <taxon>Tracheophyta</taxon>
        <taxon>Spermatophyta</taxon>
        <taxon>Magnoliopsida</taxon>
        <taxon>eudicotyledons</taxon>
        <taxon>Gunneridae</taxon>
        <taxon>Pentapetalae</taxon>
        <taxon>rosids</taxon>
        <taxon>malvids</taxon>
        <taxon>Brassicales</taxon>
        <taxon>Brassicaceae</taxon>
        <taxon>Brassiceae</taxon>
        <taxon>Brassica</taxon>
    </lineage>
</organism>
<dbReference type="Pfam" id="PF00407">
    <property type="entry name" value="Bet_v_1"/>
    <property type="match status" value="1"/>
</dbReference>
<dbReference type="Gene3D" id="3.30.530.20">
    <property type="match status" value="1"/>
</dbReference>
<evidence type="ECO:0000256" key="1">
    <source>
        <dbReference type="SAM" id="Phobius"/>
    </source>
</evidence>
<dbReference type="EMBL" id="JAAMPC010000009">
    <property type="protein sequence ID" value="KAG2293837.1"/>
    <property type="molecule type" value="Genomic_DNA"/>
</dbReference>
<dbReference type="InterPro" id="IPR000916">
    <property type="entry name" value="Bet_v_I/MLP"/>
</dbReference>
<dbReference type="OrthoDB" id="1847301at2759"/>
<dbReference type="Proteomes" id="UP000886595">
    <property type="component" value="Unassembled WGS sequence"/>
</dbReference>
<dbReference type="SUPFAM" id="SSF55961">
    <property type="entry name" value="Bet v1-like"/>
    <property type="match status" value="1"/>
</dbReference>
<dbReference type="AlphaFoldDB" id="A0A8X7UWV8"/>
<dbReference type="PANTHER" id="PTHR31907">
    <property type="entry name" value="MLP-LIKE PROTEIN 423"/>
    <property type="match status" value="1"/>
</dbReference>
<reference evidence="3 4" key="1">
    <citation type="submission" date="2020-02" db="EMBL/GenBank/DDBJ databases">
        <authorList>
            <person name="Ma Q."/>
            <person name="Huang Y."/>
            <person name="Song X."/>
            <person name="Pei D."/>
        </authorList>
    </citation>
    <scope>NUCLEOTIDE SEQUENCE [LARGE SCALE GENOMIC DNA]</scope>
    <source>
        <strain evidence="3">Sxm20200214</strain>
        <tissue evidence="3">Leaf</tissue>
    </source>
</reference>
<comment type="caution">
    <text evidence="3">The sequence shown here is derived from an EMBL/GenBank/DDBJ whole genome shotgun (WGS) entry which is preliminary data.</text>
</comment>
<dbReference type="InterPro" id="IPR023393">
    <property type="entry name" value="START-like_dom_sf"/>
</dbReference>
<accession>A0A8X7UWV8</accession>
<keyword evidence="1" id="KW-0472">Membrane</keyword>
<evidence type="ECO:0000313" key="3">
    <source>
        <dbReference type="EMBL" id="KAG2293837.1"/>
    </source>
</evidence>
<evidence type="ECO:0000259" key="2">
    <source>
        <dbReference type="SMART" id="SM01037"/>
    </source>
</evidence>
<dbReference type="GO" id="GO:0006952">
    <property type="term" value="P:defense response"/>
    <property type="evidence" value="ECO:0007669"/>
    <property type="project" value="InterPro"/>
</dbReference>
<gene>
    <name evidence="3" type="ORF">Bca52824_040506</name>
</gene>
<name>A0A8X7UWV8_BRACI</name>
<keyword evidence="1" id="KW-0812">Transmembrane</keyword>